<dbReference type="Proteomes" id="UP000800040">
    <property type="component" value="Unassembled WGS sequence"/>
</dbReference>
<dbReference type="EMBL" id="ML975398">
    <property type="protein sequence ID" value="KAF1830384.1"/>
    <property type="molecule type" value="Genomic_DNA"/>
</dbReference>
<protein>
    <submittedName>
        <fullName evidence="1">Uncharacterized protein</fullName>
    </submittedName>
</protein>
<name>A0A6A5K7D0_9PLEO</name>
<reference evidence="1" key="1">
    <citation type="submission" date="2020-01" db="EMBL/GenBank/DDBJ databases">
        <authorList>
            <consortium name="DOE Joint Genome Institute"/>
            <person name="Haridas S."/>
            <person name="Albert R."/>
            <person name="Binder M."/>
            <person name="Bloem J."/>
            <person name="Labutti K."/>
            <person name="Salamov A."/>
            <person name="Andreopoulos B."/>
            <person name="Baker S.E."/>
            <person name="Barry K."/>
            <person name="Bills G."/>
            <person name="Bluhm B.H."/>
            <person name="Cannon C."/>
            <person name="Castanera R."/>
            <person name="Culley D.E."/>
            <person name="Daum C."/>
            <person name="Ezra D."/>
            <person name="Gonzalez J.B."/>
            <person name="Henrissat B."/>
            <person name="Kuo A."/>
            <person name="Liang C."/>
            <person name="Lipzen A."/>
            <person name="Lutzoni F."/>
            <person name="Magnuson J."/>
            <person name="Mondo S."/>
            <person name="Nolan M."/>
            <person name="Ohm R."/>
            <person name="Pangilinan J."/>
            <person name="Park H.-J."/>
            <person name="Ramirez L."/>
            <person name="Alfaro M."/>
            <person name="Sun H."/>
            <person name="Tritt A."/>
            <person name="Yoshinaga Y."/>
            <person name="Zwiers L.-H."/>
            <person name="Turgeon B.G."/>
            <person name="Goodwin S.B."/>
            <person name="Spatafora J.W."/>
            <person name="Crous P.W."/>
            <person name="Grigoriev I.V."/>
        </authorList>
    </citation>
    <scope>NUCLEOTIDE SEQUENCE</scope>
    <source>
        <strain evidence="1">P77</strain>
    </source>
</reference>
<evidence type="ECO:0000313" key="1">
    <source>
        <dbReference type="EMBL" id="KAF1830384.1"/>
    </source>
</evidence>
<evidence type="ECO:0000313" key="2">
    <source>
        <dbReference type="Proteomes" id="UP000800040"/>
    </source>
</evidence>
<keyword evidence="2" id="KW-1185">Reference proteome</keyword>
<gene>
    <name evidence="1" type="ORF">BDW02DRAFT_102959</name>
</gene>
<dbReference type="AlphaFoldDB" id="A0A6A5K7D0"/>
<proteinExistence type="predicted"/>
<organism evidence="1 2">
    <name type="scientific">Decorospora gaudefroyi</name>
    <dbReference type="NCBI Taxonomy" id="184978"/>
    <lineage>
        <taxon>Eukaryota</taxon>
        <taxon>Fungi</taxon>
        <taxon>Dikarya</taxon>
        <taxon>Ascomycota</taxon>
        <taxon>Pezizomycotina</taxon>
        <taxon>Dothideomycetes</taxon>
        <taxon>Pleosporomycetidae</taxon>
        <taxon>Pleosporales</taxon>
        <taxon>Pleosporineae</taxon>
        <taxon>Pleosporaceae</taxon>
        <taxon>Decorospora</taxon>
    </lineage>
</organism>
<sequence>MREWPGGGRERVAVWALFGGVELTASCGGRYGRRKWLLGTDSDGRHTGDRAGALEGSWQPRLQCINNNTRCDRTVPSAVLSTGAHRVIISLPIQSSSAHAVGASSPPGPSFSRRCCDAELAVATDTSSLVQGPSINKHALDQYPLPPCTCTCTHLHLPPSR</sequence>
<accession>A0A6A5K7D0</accession>